<evidence type="ECO:0000313" key="2">
    <source>
        <dbReference type="Proteomes" id="UP000253919"/>
    </source>
</evidence>
<accession>A0A369QPB2</accession>
<sequence length="163" mass="18849">MLPNNQVLDYTREPAFTIKTFTDSTLEVELKATNRIKKYRKVLPLEDIKGKAPSILFSEQLERLTNKWFAGKYEILLPDSTRSELTFKKDGFLTGYSNYNKYVLSSAESKDFLILSSNSKALPDMRCEMIQEADIIQLFELQPIEDVDDPLIRRGKSFALRKL</sequence>
<dbReference type="AlphaFoldDB" id="A0A369QPB2"/>
<proteinExistence type="predicted"/>
<reference evidence="1 2" key="1">
    <citation type="submission" date="2018-04" db="EMBL/GenBank/DDBJ databases">
        <title>Adhaeribacter sp. HMF7616 genome sequencing and assembly.</title>
        <authorList>
            <person name="Kang H."/>
            <person name="Kang J."/>
            <person name="Cha I."/>
            <person name="Kim H."/>
            <person name="Joh K."/>
        </authorList>
    </citation>
    <scope>NUCLEOTIDE SEQUENCE [LARGE SCALE GENOMIC DNA]</scope>
    <source>
        <strain evidence="1 2">HMF7616</strain>
    </source>
</reference>
<keyword evidence="2" id="KW-1185">Reference proteome</keyword>
<name>A0A369QPB2_9BACT</name>
<dbReference type="Proteomes" id="UP000253919">
    <property type="component" value="Unassembled WGS sequence"/>
</dbReference>
<evidence type="ECO:0000313" key="1">
    <source>
        <dbReference type="EMBL" id="RDC64689.1"/>
    </source>
</evidence>
<dbReference type="EMBL" id="QASA01000001">
    <property type="protein sequence ID" value="RDC64689.1"/>
    <property type="molecule type" value="Genomic_DNA"/>
</dbReference>
<protein>
    <submittedName>
        <fullName evidence="1">Uncharacterized protein</fullName>
    </submittedName>
</protein>
<comment type="caution">
    <text evidence="1">The sequence shown here is derived from an EMBL/GenBank/DDBJ whole genome shotgun (WGS) entry which is preliminary data.</text>
</comment>
<organism evidence="1 2">
    <name type="scientific">Adhaeribacter pallidiroseus</name>
    <dbReference type="NCBI Taxonomy" id="2072847"/>
    <lineage>
        <taxon>Bacteria</taxon>
        <taxon>Pseudomonadati</taxon>
        <taxon>Bacteroidota</taxon>
        <taxon>Cytophagia</taxon>
        <taxon>Cytophagales</taxon>
        <taxon>Hymenobacteraceae</taxon>
        <taxon>Adhaeribacter</taxon>
    </lineage>
</organism>
<gene>
    <name evidence="1" type="ORF">AHMF7616_03305</name>
</gene>